<gene>
    <name evidence="2" type="ORF">TGAM01_v208945</name>
</gene>
<protein>
    <submittedName>
        <fullName evidence="2">Uncharacterized protein</fullName>
    </submittedName>
</protein>
<sequence length="456" mass="50934">MDHNPSPQDAAHLREAMDEDNIQDAAPLNEAMDEDKDDIYLADADSEGSTMKMDSVTSPVENNDPMTLSDDSVDSTVDLDGEGFFLGNEARTVFYGDHGFLLSSSAHRRSRRPPPRRTTEQHSPPNIPHSRSFSSQQNSTVSGPANNGSNTLSSVLSKGLSIGAAQADDLANRLEGNRLSFGINNGLPTVLTNRESSQPVDQLGEQLNDLSINHPSENESSNESHKAPSHSASDSGFDEYGMELIRWFKPSQIQGISPDQLLVYNTRKQFSHVRKLKPHNFPFLHAGDTWVDEGTIFISIAAHDRGEDHLPVAWSVHFGHESKFNVWRPVRSEFPHNKKSGCIYAMQCALGFVHVKIFLEDSDIHTVIIRNSSPWLTRAMTGGLELYNYGYHLPWLDGHQLLYLQDLRNLVNVMQSMTDHGTNPLKFRFWCVEPEANREAIELALRVYAGSRSSQK</sequence>
<feature type="region of interest" description="Disordered" evidence="1">
    <location>
        <begin position="1"/>
        <end position="23"/>
    </location>
</feature>
<organism evidence="2 3">
    <name type="scientific">Trichoderma gamsii</name>
    <dbReference type="NCBI Taxonomy" id="398673"/>
    <lineage>
        <taxon>Eukaryota</taxon>
        <taxon>Fungi</taxon>
        <taxon>Dikarya</taxon>
        <taxon>Ascomycota</taxon>
        <taxon>Pezizomycotina</taxon>
        <taxon>Sordariomycetes</taxon>
        <taxon>Hypocreomycetidae</taxon>
        <taxon>Hypocreales</taxon>
        <taxon>Hypocreaceae</taxon>
        <taxon>Trichoderma</taxon>
    </lineage>
</organism>
<proteinExistence type="predicted"/>
<reference evidence="2 3" key="1">
    <citation type="journal article" date="2016" name="Genome Announc.">
        <title>Draft Whole-Genome Sequence of Trichoderma gamsii T6085, a Promising Biocontrol Agent of Fusarium Head Blight on Wheat.</title>
        <authorList>
            <person name="Baroncelli R."/>
            <person name="Zapparata A."/>
            <person name="Piaggeschi G."/>
            <person name="Sarrocco S."/>
            <person name="Vannacci G."/>
        </authorList>
    </citation>
    <scope>NUCLEOTIDE SEQUENCE [LARGE SCALE GENOMIC DNA]</scope>
    <source>
        <strain evidence="2 3">T6085</strain>
    </source>
</reference>
<feature type="region of interest" description="Disordered" evidence="1">
    <location>
        <begin position="105"/>
        <end position="152"/>
    </location>
</feature>
<dbReference type="GeneID" id="29986998"/>
<evidence type="ECO:0000256" key="1">
    <source>
        <dbReference type="SAM" id="MobiDB-lite"/>
    </source>
</evidence>
<accession>A0A2P4ZD95</accession>
<feature type="compositionally biased region" description="Polar residues" evidence="1">
    <location>
        <begin position="55"/>
        <end position="66"/>
    </location>
</feature>
<name>A0A2P4ZD95_9HYPO</name>
<comment type="caution">
    <text evidence="2">The sequence shown here is derived from an EMBL/GenBank/DDBJ whole genome shotgun (WGS) entry which is preliminary data.</text>
</comment>
<dbReference type="AlphaFoldDB" id="A0A2P4ZD95"/>
<feature type="region of interest" description="Disordered" evidence="1">
    <location>
        <begin position="210"/>
        <end position="235"/>
    </location>
</feature>
<dbReference type="Proteomes" id="UP000054821">
    <property type="component" value="Unassembled WGS sequence"/>
</dbReference>
<evidence type="ECO:0000313" key="3">
    <source>
        <dbReference type="Proteomes" id="UP000054821"/>
    </source>
</evidence>
<evidence type="ECO:0000313" key="2">
    <source>
        <dbReference type="EMBL" id="PON22264.1"/>
    </source>
</evidence>
<feature type="region of interest" description="Disordered" evidence="1">
    <location>
        <begin position="44"/>
        <end position="73"/>
    </location>
</feature>
<dbReference type="RefSeq" id="XP_018659805.1">
    <property type="nucleotide sequence ID" value="XM_018806915.1"/>
</dbReference>
<feature type="compositionally biased region" description="Polar residues" evidence="1">
    <location>
        <begin position="121"/>
        <end position="152"/>
    </location>
</feature>
<feature type="compositionally biased region" description="Basic residues" evidence="1">
    <location>
        <begin position="106"/>
        <end position="115"/>
    </location>
</feature>
<dbReference type="EMBL" id="JPDN02000040">
    <property type="protein sequence ID" value="PON22264.1"/>
    <property type="molecule type" value="Genomic_DNA"/>
</dbReference>
<keyword evidence="3" id="KW-1185">Reference proteome</keyword>